<proteinExistence type="predicted"/>
<organism evidence="1">
    <name type="scientific">Sus scrofa</name>
    <name type="common">Pig</name>
    <dbReference type="NCBI Taxonomy" id="9823"/>
    <lineage>
        <taxon>Eukaryota</taxon>
        <taxon>Metazoa</taxon>
        <taxon>Chordata</taxon>
        <taxon>Craniata</taxon>
        <taxon>Vertebrata</taxon>
        <taxon>Euteleostomi</taxon>
        <taxon>Mammalia</taxon>
        <taxon>Eutheria</taxon>
        <taxon>Laurasiatheria</taxon>
        <taxon>Artiodactyla</taxon>
        <taxon>Suina</taxon>
        <taxon>Suidae</taxon>
        <taxon>Sus</taxon>
    </lineage>
</organism>
<dbReference type="EMBL" id="DQIR01079242">
    <property type="protein sequence ID" value="HDA34718.1"/>
    <property type="molecule type" value="Transcribed_RNA"/>
</dbReference>
<sequence length="180" mass="19524">MFSLADTTSCFGHSSPGPHTFALHSAPSTRTAGLQYLLTDSMTDRVQEQSGKVGWRMRLGHKPPHGFLPGNTKAMDYCLPSTCDNVCHRHNQRWGQPRTHSLRRPAAQFSCILEVPGDSLSSLKALWSVPASLLLATVAAALLDALAAPAPATDFLATSAAREARIQHCPLTRVIIRIPF</sequence>
<accession>A0A480ICR6</accession>
<reference evidence="1" key="1">
    <citation type="journal article" date="2019" name="PeerJ">
        <title>Genes of the pig, Sus scrofa, reconstructed with EvidentialGene.</title>
        <authorList>
            <person name="Gilbert D.G."/>
        </authorList>
    </citation>
    <scope>NUCLEOTIDE SEQUENCE</scope>
</reference>
<protein>
    <submittedName>
        <fullName evidence="1">Uncharacterized protein</fullName>
    </submittedName>
</protein>
<evidence type="ECO:0000313" key="1">
    <source>
        <dbReference type="EMBL" id="HDA34718.1"/>
    </source>
</evidence>
<name>A0A480ICR6_PIG</name>
<dbReference type="EMBL" id="DQIR01079847">
    <property type="protein sequence ID" value="HDA35323.1"/>
    <property type="molecule type" value="Transcribed_RNA"/>
</dbReference>
<dbReference type="AlphaFoldDB" id="A0A480ICR6"/>